<evidence type="ECO:0008006" key="3">
    <source>
        <dbReference type="Google" id="ProtNLM"/>
    </source>
</evidence>
<dbReference type="EMBL" id="FLQS01000010">
    <property type="protein sequence ID" value="SBS73760.1"/>
    <property type="molecule type" value="Genomic_DNA"/>
</dbReference>
<name>A0A1Y5P8C5_9MYCO</name>
<gene>
    <name evidence="2" type="ORF">MHPYR_180040</name>
</gene>
<dbReference type="AlphaFoldDB" id="A0A1Y5P8C5"/>
<feature type="transmembrane region" description="Helical" evidence="1">
    <location>
        <begin position="47"/>
        <end position="66"/>
    </location>
</feature>
<keyword evidence="1" id="KW-0812">Transmembrane</keyword>
<protein>
    <recommendedName>
        <fullName evidence="3">Transmembrane protein</fullName>
    </recommendedName>
</protein>
<reference evidence="2" key="1">
    <citation type="submission" date="2016-03" db="EMBL/GenBank/DDBJ databases">
        <authorList>
            <person name="Ploux O."/>
        </authorList>
    </citation>
    <scope>NUCLEOTIDE SEQUENCE</scope>
    <source>
        <strain evidence="2">UC10</strain>
    </source>
</reference>
<keyword evidence="1" id="KW-0472">Membrane</keyword>
<proteinExistence type="predicted"/>
<evidence type="ECO:0000313" key="2">
    <source>
        <dbReference type="EMBL" id="SBS73760.1"/>
    </source>
</evidence>
<organism evidence="2">
    <name type="scientific">uncultured Mycobacterium sp</name>
    <dbReference type="NCBI Taxonomy" id="171292"/>
    <lineage>
        <taxon>Bacteria</taxon>
        <taxon>Bacillati</taxon>
        <taxon>Actinomycetota</taxon>
        <taxon>Actinomycetes</taxon>
        <taxon>Mycobacteriales</taxon>
        <taxon>Mycobacteriaceae</taxon>
        <taxon>Mycobacterium</taxon>
        <taxon>environmental samples</taxon>
    </lineage>
</organism>
<sequence length="136" mass="15298">MRNLVRSTVPLADFWFLVSLAQGIEYLLRPRDSAVVLNVIEGALPLWVWGLWLVIPSLVGLVANRVPCWRFSIAAHIVCAAAYAGLAYGLIAGVIQARQIWGWQSVPAYILLLTLHGLWALVDVLRQRPYPWRIAR</sequence>
<keyword evidence="1" id="KW-1133">Transmembrane helix</keyword>
<evidence type="ECO:0000256" key="1">
    <source>
        <dbReference type="SAM" id="Phobius"/>
    </source>
</evidence>
<accession>A0A1Y5P8C5</accession>
<feature type="transmembrane region" description="Helical" evidence="1">
    <location>
        <begin position="73"/>
        <end position="95"/>
    </location>
</feature>
<feature type="transmembrane region" description="Helical" evidence="1">
    <location>
        <begin position="107"/>
        <end position="126"/>
    </location>
</feature>